<feature type="region of interest" description="Disordered" evidence="1">
    <location>
        <begin position="1"/>
        <end position="29"/>
    </location>
</feature>
<dbReference type="AlphaFoldDB" id="A0A4Z2HX57"/>
<evidence type="ECO:0000256" key="1">
    <source>
        <dbReference type="SAM" id="MobiDB-lite"/>
    </source>
</evidence>
<reference evidence="2 3" key="1">
    <citation type="submission" date="2019-03" db="EMBL/GenBank/DDBJ databases">
        <title>First draft genome of Liparis tanakae, snailfish: a comprehensive survey of snailfish specific genes.</title>
        <authorList>
            <person name="Kim W."/>
            <person name="Song I."/>
            <person name="Jeong J.-H."/>
            <person name="Kim D."/>
            <person name="Kim S."/>
            <person name="Ryu S."/>
            <person name="Song J.Y."/>
            <person name="Lee S.K."/>
        </authorList>
    </citation>
    <scope>NUCLEOTIDE SEQUENCE [LARGE SCALE GENOMIC DNA]</scope>
    <source>
        <tissue evidence="2">Muscle</tissue>
    </source>
</reference>
<organism evidence="2 3">
    <name type="scientific">Liparis tanakae</name>
    <name type="common">Tanaka's snailfish</name>
    <dbReference type="NCBI Taxonomy" id="230148"/>
    <lineage>
        <taxon>Eukaryota</taxon>
        <taxon>Metazoa</taxon>
        <taxon>Chordata</taxon>
        <taxon>Craniata</taxon>
        <taxon>Vertebrata</taxon>
        <taxon>Euteleostomi</taxon>
        <taxon>Actinopterygii</taxon>
        <taxon>Neopterygii</taxon>
        <taxon>Teleostei</taxon>
        <taxon>Neoteleostei</taxon>
        <taxon>Acanthomorphata</taxon>
        <taxon>Eupercaria</taxon>
        <taxon>Perciformes</taxon>
        <taxon>Cottioidei</taxon>
        <taxon>Cottales</taxon>
        <taxon>Liparidae</taxon>
        <taxon>Liparis</taxon>
    </lineage>
</organism>
<evidence type="ECO:0000313" key="3">
    <source>
        <dbReference type="Proteomes" id="UP000314294"/>
    </source>
</evidence>
<evidence type="ECO:0000313" key="2">
    <source>
        <dbReference type="EMBL" id="TNN70419.1"/>
    </source>
</evidence>
<gene>
    <name evidence="2" type="ORF">EYF80_019296</name>
</gene>
<feature type="compositionally biased region" description="Low complexity" evidence="1">
    <location>
        <begin position="54"/>
        <end position="71"/>
    </location>
</feature>
<comment type="caution">
    <text evidence="2">The sequence shown here is derived from an EMBL/GenBank/DDBJ whole genome shotgun (WGS) entry which is preliminary data.</text>
</comment>
<sequence length="83" mass="9116">MRGAPGVREEEEKRPMKRKKKEKKPLAPRVGGLQVLSAGLARHTLMQHTRPIKKPVSAAVPSAPQSPPVKAEPNLCSHTHLQD</sequence>
<keyword evidence="3" id="KW-1185">Reference proteome</keyword>
<feature type="region of interest" description="Disordered" evidence="1">
    <location>
        <begin position="50"/>
        <end position="83"/>
    </location>
</feature>
<accession>A0A4Z2HX57</accession>
<dbReference type="EMBL" id="SRLO01000163">
    <property type="protein sequence ID" value="TNN70419.1"/>
    <property type="molecule type" value="Genomic_DNA"/>
</dbReference>
<dbReference type="Proteomes" id="UP000314294">
    <property type="component" value="Unassembled WGS sequence"/>
</dbReference>
<name>A0A4Z2HX57_9TELE</name>
<proteinExistence type="predicted"/>
<protein>
    <submittedName>
        <fullName evidence="2">Uncharacterized protein</fullName>
    </submittedName>
</protein>